<evidence type="ECO:0000313" key="1">
    <source>
        <dbReference type="EMBL" id="GFO06273.1"/>
    </source>
</evidence>
<name>A0AAV4AHK6_9GAST</name>
<evidence type="ECO:0000313" key="2">
    <source>
        <dbReference type="Proteomes" id="UP000735302"/>
    </source>
</evidence>
<sequence>MGRPTKRLEEIESEKSWGLAEKGKFNVQTVNTTTVEQVSILGSKPGRMYLYISGRDRKLLCQLRSTLPTAAMLTTLRRSHNQHLSNATSTLIFDPDICTGTKSRRAQQRLGVGGTS</sequence>
<gene>
    <name evidence="1" type="ORF">PoB_003277800</name>
</gene>
<organism evidence="1 2">
    <name type="scientific">Plakobranchus ocellatus</name>
    <dbReference type="NCBI Taxonomy" id="259542"/>
    <lineage>
        <taxon>Eukaryota</taxon>
        <taxon>Metazoa</taxon>
        <taxon>Spiralia</taxon>
        <taxon>Lophotrochozoa</taxon>
        <taxon>Mollusca</taxon>
        <taxon>Gastropoda</taxon>
        <taxon>Heterobranchia</taxon>
        <taxon>Euthyneura</taxon>
        <taxon>Panpulmonata</taxon>
        <taxon>Sacoglossa</taxon>
        <taxon>Placobranchoidea</taxon>
        <taxon>Plakobranchidae</taxon>
        <taxon>Plakobranchus</taxon>
    </lineage>
</organism>
<comment type="caution">
    <text evidence="1">The sequence shown here is derived from an EMBL/GenBank/DDBJ whole genome shotgun (WGS) entry which is preliminary data.</text>
</comment>
<dbReference type="Proteomes" id="UP000735302">
    <property type="component" value="Unassembled WGS sequence"/>
</dbReference>
<keyword evidence="2" id="KW-1185">Reference proteome</keyword>
<dbReference type="AlphaFoldDB" id="A0AAV4AHK6"/>
<accession>A0AAV4AHK6</accession>
<reference evidence="1 2" key="1">
    <citation type="journal article" date="2021" name="Elife">
        <title>Chloroplast acquisition without the gene transfer in kleptoplastic sea slugs, Plakobranchus ocellatus.</title>
        <authorList>
            <person name="Maeda T."/>
            <person name="Takahashi S."/>
            <person name="Yoshida T."/>
            <person name="Shimamura S."/>
            <person name="Takaki Y."/>
            <person name="Nagai Y."/>
            <person name="Toyoda A."/>
            <person name="Suzuki Y."/>
            <person name="Arimoto A."/>
            <person name="Ishii H."/>
            <person name="Satoh N."/>
            <person name="Nishiyama T."/>
            <person name="Hasebe M."/>
            <person name="Maruyama T."/>
            <person name="Minagawa J."/>
            <person name="Obokata J."/>
            <person name="Shigenobu S."/>
        </authorList>
    </citation>
    <scope>NUCLEOTIDE SEQUENCE [LARGE SCALE GENOMIC DNA]</scope>
</reference>
<protein>
    <submittedName>
        <fullName evidence="1">Uncharacterized protein</fullName>
    </submittedName>
</protein>
<proteinExistence type="predicted"/>
<dbReference type="EMBL" id="BLXT01003769">
    <property type="protein sequence ID" value="GFO06273.1"/>
    <property type="molecule type" value="Genomic_DNA"/>
</dbReference>